<dbReference type="OrthoDB" id="2130629at2759"/>
<evidence type="ECO:0000313" key="7">
    <source>
        <dbReference type="EMBL" id="CAD2190544.1"/>
    </source>
</evidence>
<dbReference type="Gene3D" id="1.20.120.980">
    <property type="entry name" value="Serine carboxypeptidase S28, SKS domain"/>
    <property type="match status" value="1"/>
</dbReference>
<keyword evidence="4" id="KW-0378">Hydrolase</keyword>
<sequence length="493" mass="57325">MNIQFLILIFLNYFIFQLYCLDDNETNKLKPTWNEEYYENMPIDHFNRNDLRTFKLRYLINTKYVQVKNNPPIFFYSGDNAYAEDNARDNGYIWELAQHFGAILIIAEHRFYGKSSPFGNVSFTSVNYLKYLNSKQALEDYVNLINYIKYKRLENTKNSKVISFGYGYGGELTVRLRVKYPLLVNGGVASSAPVHFYVNVSSNPRPDLKYSSIVTNVLNKNGCKKEALFNSFENIRNLSKTSLNGRQYLNDKFKFSNISKINSTDDGELLIYNVLAIFDLMAKVNYPYSTSLKRPLPAWPIKEACKPFLKAKTSEEYILASFEVLNLWNNYTGKYKEIDLWDFSPPSEAGDTDGWDWQTCTEVILPMCSIHGAPFDPFDKGNCYYNETEYLNNCLKIYSSIGYTKEMFDPYFVQNNYGYEWPNASNIIFSNGNSDPWSAGRWREITTNEGSLYNLIIEDVGEMYDFMGSNKNDTESVLNVRKMERMHISSWIL</sequence>
<gene>
    <name evidence="7" type="ORF">MENT_LOCUS43339</name>
</gene>
<feature type="chain" id="PRO_5027987488" evidence="6">
    <location>
        <begin position="21"/>
        <end position="493"/>
    </location>
</feature>
<dbReference type="InterPro" id="IPR029058">
    <property type="entry name" value="AB_hydrolase_fold"/>
</dbReference>
<feature type="signal peptide" evidence="6">
    <location>
        <begin position="1"/>
        <end position="20"/>
    </location>
</feature>
<proteinExistence type="inferred from homology"/>
<dbReference type="Gene3D" id="3.40.50.1820">
    <property type="entry name" value="alpha/beta hydrolase"/>
    <property type="match status" value="1"/>
</dbReference>
<dbReference type="InterPro" id="IPR042269">
    <property type="entry name" value="Ser_carbopepase_S28_SKS"/>
</dbReference>
<dbReference type="GO" id="GO:0070008">
    <property type="term" value="F:serine-type exopeptidase activity"/>
    <property type="evidence" value="ECO:0007669"/>
    <property type="project" value="InterPro"/>
</dbReference>
<evidence type="ECO:0000256" key="1">
    <source>
        <dbReference type="ARBA" id="ARBA00011079"/>
    </source>
</evidence>
<evidence type="ECO:0000256" key="3">
    <source>
        <dbReference type="ARBA" id="ARBA00022729"/>
    </source>
</evidence>
<dbReference type="Proteomes" id="UP000580250">
    <property type="component" value="Unassembled WGS sequence"/>
</dbReference>
<keyword evidence="2" id="KW-0645">Protease</keyword>
<dbReference type="SUPFAM" id="SSF53474">
    <property type="entry name" value="alpha/beta-Hydrolases"/>
    <property type="match status" value="1"/>
</dbReference>
<dbReference type="GO" id="GO:0006508">
    <property type="term" value="P:proteolysis"/>
    <property type="evidence" value="ECO:0007669"/>
    <property type="project" value="UniProtKB-KW"/>
</dbReference>
<keyword evidence="3 6" id="KW-0732">Signal</keyword>
<dbReference type="PANTHER" id="PTHR11010:SF38">
    <property type="entry name" value="LYSOSOMAL PRO-X CARBOXYPEPTIDASE"/>
    <property type="match status" value="1"/>
</dbReference>
<evidence type="ECO:0000313" key="8">
    <source>
        <dbReference type="Proteomes" id="UP000580250"/>
    </source>
</evidence>
<dbReference type="Pfam" id="PF05577">
    <property type="entry name" value="Peptidase_S28"/>
    <property type="match status" value="1"/>
</dbReference>
<keyword evidence="5" id="KW-0325">Glycoprotein</keyword>
<comment type="similarity">
    <text evidence="1">Belongs to the peptidase S28 family.</text>
</comment>
<evidence type="ECO:0000256" key="2">
    <source>
        <dbReference type="ARBA" id="ARBA00022670"/>
    </source>
</evidence>
<reference evidence="7 8" key="1">
    <citation type="submission" date="2020-08" db="EMBL/GenBank/DDBJ databases">
        <authorList>
            <person name="Koutsovoulos G."/>
            <person name="Danchin GJ E."/>
        </authorList>
    </citation>
    <scope>NUCLEOTIDE SEQUENCE [LARGE SCALE GENOMIC DNA]</scope>
</reference>
<dbReference type="EMBL" id="CAJEWN010000814">
    <property type="protein sequence ID" value="CAD2190544.1"/>
    <property type="molecule type" value="Genomic_DNA"/>
</dbReference>
<comment type="caution">
    <text evidence="7">The sequence shown here is derived from an EMBL/GenBank/DDBJ whole genome shotgun (WGS) entry which is preliminary data.</text>
</comment>
<dbReference type="PANTHER" id="PTHR11010">
    <property type="entry name" value="PROTEASE S28 PRO-X CARBOXYPEPTIDASE-RELATED"/>
    <property type="match status" value="1"/>
</dbReference>
<protein>
    <submittedName>
        <fullName evidence="7">Uncharacterized protein</fullName>
    </submittedName>
</protein>
<dbReference type="GO" id="GO:0008239">
    <property type="term" value="F:dipeptidyl-peptidase activity"/>
    <property type="evidence" value="ECO:0007669"/>
    <property type="project" value="TreeGrafter"/>
</dbReference>
<organism evidence="7 8">
    <name type="scientific">Meloidogyne enterolobii</name>
    <name type="common">Root-knot nematode worm</name>
    <name type="synonym">Meloidogyne mayaguensis</name>
    <dbReference type="NCBI Taxonomy" id="390850"/>
    <lineage>
        <taxon>Eukaryota</taxon>
        <taxon>Metazoa</taxon>
        <taxon>Ecdysozoa</taxon>
        <taxon>Nematoda</taxon>
        <taxon>Chromadorea</taxon>
        <taxon>Rhabditida</taxon>
        <taxon>Tylenchina</taxon>
        <taxon>Tylenchomorpha</taxon>
        <taxon>Tylenchoidea</taxon>
        <taxon>Meloidogynidae</taxon>
        <taxon>Meloidogyninae</taxon>
        <taxon>Meloidogyne</taxon>
    </lineage>
</organism>
<evidence type="ECO:0000256" key="5">
    <source>
        <dbReference type="ARBA" id="ARBA00023180"/>
    </source>
</evidence>
<dbReference type="InterPro" id="IPR008758">
    <property type="entry name" value="Peptidase_S28"/>
</dbReference>
<name>A0A6V7WU15_MELEN</name>
<evidence type="ECO:0000256" key="4">
    <source>
        <dbReference type="ARBA" id="ARBA00022801"/>
    </source>
</evidence>
<accession>A0A6V7WU15</accession>
<dbReference type="AlphaFoldDB" id="A0A6V7WU15"/>
<evidence type="ECO:0000256" key="6">
    <source>
        <dbReference type="SAM" id="SignalP"/>
    </source>
</evidence>